<dbReference type="PANTHER" id="PTHR11439">
    <property type="entry name" value="GAG-POL-RELATED RETROTRANSPOSON"/>
    <property type="match status" value="1"/>
</dbReference>
<dbReference type="PANTHER" id="PTHR11439:SF441">
    <property type="entry name" value="REVERSE TRANSCRIPTASE TY1_COPIA-TYPE DOMAIN-CONTAINING PROTEIN"/>
    <property type="match status" value="1"/>
</dbReference>
<dbReference type="InterPro" id="IPR013103">
    <property type="entry name" value="RVT_2"/>
</dbReference>
<keyword evidence="3" id="KW-1185">Reference proteome</keyword>
<reference evidence="2" key="1">
    <citation type="journal article" date="2012" name="Nature">
        <title>The tomato genome sequence provides insights into fleshy fruit evolution.</title>
        <authorList>
            <consortium name="Tomato Genome Consortium"/>
        </authorList>
    </citation>
    <scope>NUCLEOTIDE SEQUENCE [LARGE SCALE GENOMIC DNA]</scope>
    <source>
        <strain evidence="2">cv. Heinz 1706</strain>
    </source>
</reference>
<accession>A0A3Q7IAC8</accession>
<evidence type="ECO:0000313" key="2">
    <source>
        <dbReference type="EnsemblPlants" id="Solyc07g056605.1.1"/>
    </source>
</evidence>
<reference evidence="2" key="2">
    <citation type="submission" date="2019-01" db="UniProtKB">
        <authorList>
            <consortium name="EnsemblPlants"/>
        </authorList>
    </citation>
    <scope>IDENTIFICATION</scope>
    <source>
        <strain evidence="2">cv. Heinz 1706</strain>
    </source>
</reference>
<organism evidence="2">
    <name type="scientific">Solanum lycopersicum</name>
    <name type="common">Tomato</name>
    <name type="synonym">Lycopersicon esculentum</name>
    <dbReference type="NCBI Taxonomy" id="4081"/>
    <lineage>
        <taxon>Eukaryota</taxon>
        <taxon>Viridiplantae</taxon>
        <taxon>Streptophyta</taxon>
        <taxon>Embryophyta</taxon>
        <taxon>Tracheophyta</taxon>
        <taxon>Spermatophyta</taxon>
        <taxon>Magnoliopsida</taxon>
        <taxon>eudicotyledons</taxon>
        <taxon>Gunneridae</taxon>
        <taxon>Pentapetalae</taxon>
        <taxon>asterids</taxon>
        <taxon>lamiids</taxon>
        <taxon>Solanales</taxon>
        <taxon>Solanaceae</taxon>
        <taxon>Solanoideae</taxon>
        <taxon>Solaneae</taxon>
        <taxon>Solanum</taxon>
        <taxon>Solanum subgen. Lycopersicon</taxon>
    </lineage>
</organism>
<dbReference type="InParanoid" id="A0A3Q7IAC8"/>
<proteinExistence type="predicted"/>
<dbReference type="InterPro" id="IPR043502">
    <property type="entry name" value="DNA/RNA_pol_sf"/>
</dbReference>
<dbReference type="Gramene" id="Solyc07g056605.1.1">
    <property type="protein sequence ID" value="Solyc07g056605.1.1"/>
    <property type="gene ID" value="Solyc07g056605.1"/>
</dbReference>
<name>A0A3Q7IAC8_SOLLC</name>
<dbReference type="STRING" id="4081.A0A3Q7IAC8"/>
<dbReference type="Proteomes" id="UP000004994">
    <property type="component" value="Chromosome 7"/>
</dbReference>
<dbReference type="Pfam" id="PF07727">
    <property type="entry name" value="RVT_2"/>
    <property type="match status" value="1"/>
</dbReference>
<feature type="domain" description="Reverse transcriptase Ty1/copia-type" evidence="1">
    <location>
        <begin position="106"/>
        <end position="180"/>
    </location>
</feature>
<evidence type="ECO:0000259" key="1">
    <source>
        <dbReference type="Pfam" id="PF07727"/>
    </source>
</evidence>
<dbReference type="AlphaFoldDB" id="A0A3Q7IAC8"/>
<dbReference type="EnsemblPlants" id="Solyc07g056605.1.1">
    <property type="protein sequence ID" value="Solyc07g056605.1.1"/>
    <property type="gene ID" value="Solyc07g056605.1"/>
</dbReference>
<dbReference type="SUPFAM" id="SSF56672">
    <property type="entry name" value="DNA/RNA polymerases"/>
    <property type="match status" value="1"/>
</dbReference>
<evidence type="ECO:0000313" key="3">
    <source>
        <dbReference type="Proteomes" id="UP000004994"/>
    </source>
</evidence>
<sequence>MAGTSYLSKDDSLQWVVDTGATHHMINAAKYLHCERLIENADKSTSSADHVSNTDLFNYDEMITIETQPTISHSSSDSVAPQVSLHQDVPAIRKSARSVKPPIWHKDYITTRNDPAMIQQTKERLQHAFKIKDLGELRYSLGLEFARNDAGILIHQRKYALELISDMGLAGAKPVSTPMELNQKLTTVEFDTSISSTCHDETLKDPTGYQRLIGRLLYLTTTRPDISFAVQCLSQFMHSPKTSHMEAAMRLVRYVKSEPGLGILMASTGGNDLHVFCDADWGACINSRRSITGYLVQYGGPPIS</sequence>
<protein>
    <recommendedName>
        <fullName evidence="1">Reverse transcriptase Ty1/copia-type domain-containing protein</fullName>
    </recommendedName>
</protein>